<name>A0A6A4N9Q3_LUPAL</name>
<reference evidence="5" key="1">
    <citation type="journal article" date="2020" name="Nat. Commun.">
        <title>Genome sequence of the cluster root forming white lupin.</title>
        <authorList>
            <person name="Hufnagel B."/>
            <person name="Marques A."/>
            <person name="Soriano A."/>
            <person name="Marques L."/>
            <person name="Divol F."/>
            <person name="Doumas P."/>
            <person name="Sallet E."/>
            <person name="Mancinotti D."/>
            <person name="Carrere S."/>
            <person name="Marande W."/>
            <person name="Arribat S."/>
            <person name="Keller J."/>
            <person name="Huneau C."/>
            <person name="Blein T."/>
            <person name="Aime D."/>
            <person name="Laguerre M."/>
            <person name="Taylor J."/>
            <person name="Schubert V."/>
            <person name="Nelson M."/>
            <person name="Geu-Flores F."/>
            <person name="Crespi M."/>
            <person name="Gallardo-Guerrero K."/>
            <person name="Delaux P.-M."/>
            <person name="Salse J."/>
            <person name="Berges H."/>
            <person name="Guyot R."/>
            <person name="Gouzy J."/>
            <person name="Peret B."/>
        </authorList>
    </citation>
    <scope>NUCLEOTIDE SEQUENCE [LARGE SCALE GENOMIC DNA]</scope>
    <source>
        <strain evidence="5">cv. Amiga</strain>
    </source>
</reference>
<dbReference type="Pfam" id="PF01535">
    <property type="entry name" value="PPR"/>
    <property type="match status" value="1"/>
</dbReference>
<dbReference type="AlphaFoldDB" id="A0A6A4N9Q3"/>
<dbReference type="EMBL" id="WOCE01000024">
    <property type="protein sequence ID" value="KAE9586370.1"/>
    <property type="molecule type" value="Genomic_DNA"/>
</dbReference>
<dbReference type="PROSITE" id="PS51375">
    <property type="entry name" value="PPR"/>
    <property type="match status" value="2"/>
</dbReference>
<gene>
    <name evidence="4" type="ORF">Lalb_Chr24g0401191</name>
</gene>
<feature type="repeat" description="PPR" evidence="3">
    <location>
        <begin position="44"/>
        <end position="78"/>
    </location>
</feature>
<protein>
    <submittedName>
        <fullName evidence="4">Putative pentatricopeptide</fullName>
    </submittedName>
</protein>
<dbReference type="NCBIfam" id="TIGR00756">
    <property type="entry name" value="PPR"/>
    <property type="match status" value="2"/>
</dbReference>
<keyword evidence="5" id="KW-1185">Reference proteome</keyword>
<comment type="caution">
    <text evidence="4">The sequence shown here is derived from an EMBL/GenBank/DDBJ whole genome shotgun (WGS) entry which is preliminary data.</text>
</comment>
<dbReference type="OrthoDB" id="5585045at2759"/>
<sequence length="117" mass="13597">MIQRGIHTDVWSYNILINCLFKLVKPDEANRTFMDIVLGEFCPSPVMYNVMINGLCKNGYVNNALALFRNLQWHGFIPQILTYNALINGLCKSRRMGATRKIPFCLQDFGFLFKMWL</sequence>
<evidence type="ECO:0000313" key="5">
    <source>
        <dbReference type="Proteomes" id="UP000447434"/>
    </source>
</evidence>
<feature type="repeat" description="PPR" evidence="3">
    <location>
        <begin position="9"/>
        <end position="43"/>
    </location>
</feature>
<keyword evidence="2" id="KW-0677">Repeat</keyword>
<evidence type="ECO:0000256" key="3">
    <source>
        <dbReference type="PROSITE-ProRule" id="PRU00708"/>
    </source>
</evidence>
<accession>A0A6A4N9Q3</accession>
<dbReference type="Proteomes" id="UP000447434">
    <property type="component" value="Chromosome 24"/>
</dbReference>
<comment type="similarity">
    <text evidence="1">Belongs to the PPR family. P subfamily.</text>
</comment>
<evidence type="ECO:0000256" key="2">
    <source>
        <dbReference type="ARBA" id="ARBA00022737"/>
    </source>
</evidence>
<evidence type="ECO:0000313" key="4">
    <source>
        <dbReference type="EMBL" id="KAE9586370.1"/>
    </source>
</evidence>
<dbReference type="InterPro" id="IPR002885">
    <property type="entry name" value="PPR_rpt"/>
</dbReference>
<proteinExistence type="inferred from homology"/>
<organism evidence="4 5">
    <name type="scientific">Lupinus albus</name>
    <name type="common">White lupine</name>
    <name type="synonym">Lupinus termis</name>
    <dbReference type="NCBI Taxonomy" id="3870"/>
    <lineage>
        <taxon>Eukaryota</taxon>
        <taxon>Viridiplantae</taxon>
        <taxon>Streptophyta</taxon>
        <taxon>Embryophyta</taxon>
        <taxon>Tracheophyta</taxon>
        <taxon>Spermatophyta</taxon>
        <taxon>Magnoliopsida</taxon>
        <taxon>eudicotyledons</taxon>
        <taxon>Gunneridae</taxon>
        <taxon>Pentapetalae</taxon>
        <taxon>rosids</taxon>
        <taxon>fabids</taxon>
        <taxon>Fabales</taxon>
        <taxon>Fabaceae</taxon>
        <taxon>Papilionoideae</taxon>
        <taxon>50 kb inversion clade</taxon>
        <taxon>genistoids sensu lato</taxon>
        <taxon>core genistoids</taxon>
        <taxon>Genisteae</taxon>
        <taxon>Lupinus</taxon>
    </lineage>
</organism>
<dbReference type="PANTHER" id="PTHR47941">
    <property type="entry name" value="PENTATRICOPEPTIDE REPEAT-CONTAINING PROTEIN 3, MITOCHONDRIAL"/>
    <property type="match status" value="1"/>
</dbReference>
<dbReference type="InterPro" id="IPR011990">
    <property type="entry name" value="TPR-like_helical_dom_sf"/>
</dbReference>
<evidence type="ECO:0000256" key="1">
    <source>
        <dbReference type="ARBA" id="ARBA00007626"/>
    </source>
</evidence>
<dbReference type="Pfam" id="PF13041">
    <property type="entry name" value="PPR_2"/>
    <property type="match status" value="1"/>
</dbReference>
<dbReference type="Gene3D" id="1.25.40.10">
    <property type="entry name" value="Tetratricopeptide repeat domain"/>
    <property type="match status" value="1"/>
</dbReference>